<proteinExistence type="predicted"/>
<comment type="caution">
    <text evidence="1">The sequence shown here is derived from an EMBL/GenBank/DDBJ whole genome shotgun (WGS) entry which is preliminary data.</text>
</comment>
<evidence type="ECO:0000313" key="2">
    <source>
        <dbReference type="Proteomes" id="UP000030104"/>
    </source>
</evidence>
<accession>A0A0A2KNG2</accession>
<dbReference type="EMBL" id="JQGA01001154">
    <property type="protein sequence ID" value="KGO69309.1"/>
    <property type="molecule type" value="Genomic_DNA"/>
</dbReference>
<reference evidence="1 2" key="1">
    <citation type="journal article" date="2015" name="Mol. Plant Microbe Interact.">
        <title>Genome, transcriptome, and functional analyses of Penicillium expansum provide new insights into secondary metabolism and pathogenicity.</title>
        <authorList>
            <person name="Ballester A.R."/>
            <person name="Marcet-Houben M."/>
            <person name="Levin E."/>
            <person name="Sela N."/>
            <person name="Selma-Lazaro C."/>
            <person name="Carmona L."/>
            <person name="Wisniewski M."/>
            <person name="Droby S."/>
            <person name="Gonzalez-Candelas L."/>
            <person name="Gabaldon T."/>
        </authorList>
    </citation>
    <scope>NUCLEOTIDE SEQUENCE [LARGE SCALE GENOMIC DNA]</scope>
    <source>
        <strain evidence="1 2">PHI-1</strain>
    </source>
</reference>
<sequence>MLVRLELHRRQNSRIQTSQAKIHIPATWIFTLSLGNTHRGCTVDQLSRLLWRRHLRIDTLTS</sequence>
<dbReference type="HOGENOM" id="CLU_2904900_0_0_1"/>
<gene>
    <name evidence="1" type="ORF">PITC_094620</name>
</gene>
<name>A0A0A2KNG2_PENIT</name>
<protein>
    <submittedName>
        <fullName evidence="1">Uncharacterized protein</fullName>
    </submittedName>
</protein>
<evidence type="ECO:0000313" key="1">
    <source>
        <dbReference type="EMBL" id="KGO69309.1"/>
    </source>
</evidence>
<dbReference type="Proteomes" id="UP000030104">
    <property type="component" value="Unassembled WGS sequence"/>
</dbReference>
<dbReference type="OrthoDB" id="4376782at2759"/>
<keyword evidence="2" id="KW-1185">Reference proteome</keyword>
<organism evidence="1 2">
    <name type="scientific">Penicillium italicum</name>
    <name type="common">Blue mold</name>
    <dbReference type="NCBI Taxonomy" id="40296"/>
    <lineage>
        <taxon>Eukaryota</taxon>
        <taxon>Fungi</taxon>
        <taxon>Dikarya</taxon>
        <taxon>Ascomycota</taxon>
        <taxon>Pezizomycotina</taxon>
        <taxon>Eurotiomycetes</taxon>
        <taxon>Eurotiomycetidae</taxon>
        <taxon>Eurotiales</taxon>
        <taxon>Aspergillaceae</taxon>
        <taxon>Penicillium</taxon>
    </lineage>
</organism>
<dbReference type="AlphaFoldDB" id="A0A0A2KNG2"/>